<gene>
    <name evidence="2" type="ORF">OMM_03244</name>
</gene>
<keyword evidence="1" id="KW-0732">Signal</keyword>
<dbReference type="EMBL" id="ATBP01000424">
    <property type="protein sequence ID" value="ETR70431.1"/>
    <property type="molecule type" value="Genomic_DNA"/>
</dbReference>
<protein>
    <recommendedName>
        <fullName evidence="4">Secreted protein</fullName>
    </recommendedName>
</protein>
<feature type="signal peptide" evidence="1">
    <location>
        <begin position="1"/>
        <end position="19"/>
    </location>
</feature>
<dbReference type="Proteomes" id="UP000189670">
    <property type="component" value="Unassembled WGS sequence"/>
</dbReference>
<name>A0A1V1P6H1_9BACT</name>
<evidence type="ECO:0000313" key="2">
    <source>
        <dbReference type="EMBL" id="ETR70431.1"/>
    </source>
</evidence>
<evidence type="ECO:0000313" key="3">
    <source>
        <dbReference type="Proteomes" id="UP000189670"/>
    </source>
</evidence>
<sequence>MMKHWLFTFFVVCFFPVAALSMDAINDHEMDDITGATGIDLFLAGTLEIQISGHNLKYGDPDGLEGTGNGGFLALDSPHQTPLDSTLSLKLQDAKFSIDVGTKDAVFDSPHADVIPFGASYIRVDLPKFTANVTFNDFQLQLEDQNGLNPDTMCIIQLTDLSFSIEEIYSPMYIFSH</sequence>
<dbReference type="AlphaFoldDB" id="A0A1V1P6H1"/>
<proteinExistence type="predicted"/>
<feature type="chain" id="PRO_5012414576" description="Secreted protein" evidence="1">
    <location>
        <begin position="20"/>
        <end position="177"/>
    </location>
</feature>
<reference evidence="3" key="1">
    <citation type="submission" date="2012-11" db="EMBL/GenBank/DDBJ databases">
        <authorList>
            <person name="Lucero-Rivera Y.E."/>
            <person name="Tovar-Ramirez D."/>
        </authorList>
    </citation>
    <scope>NUCLEOTIDE SEQUENCE [LARGE SCALE GENOMIC DNA]</scope>
    <source>
        <strain evidence="3">Araruama</strain>
    </source>
</reference>
<organism evidence="2 3">
    <name type="scientific">Candidatus Magnetoglobus multicellularis str. Araruama</name>
    <dbReference type="NCBI Taxonomy" id="890399"/>
    <lineage>
        <taxon>Bacteria</taxon>
        <taxon>Pseudomonadati</taxon>
        <taxon>Thermodesulfobacteriota</taxon>
        <taxon>Desulfobacteria</taxon>
        <taxon>Desulfobacterales</taxon>
        <taxon>Desulfobacteraceae</taxon>
        <taxon>Candidatus Magnetoglobus</taxon>
    </lineage>
</organism>
<evidence type="ECO:0008006" key="4">
    <source>
        <dbReference type="Google" id="ProtNLM"/>
    </source>
</evidence>
<accession>A0A1V1P6H1</accession>
<comment type="caution">
    <text evidence="2">The sequence shown here is derived from an EMBL/GenBank/DDBJ whole genome shotgun (WGS) entry which is preliminary data.</text>
</comment>
<evidence type="ECO:0000256" key="1">
    <source>
        <dbReference type="SAM" id="SignalP"/>
    </source>
</evidence>